<keyword evidence="5" id="KW-0732">Signal</keyword>
<keyword evidence="4" id="KW-0865">Zymogen</keyword>
<proteinExistence type="inferred from homology"/>
<dbReference type="InterPro" id="IPR043137">
    <property type="entry name" value="GGT_ssub_C"/>
</dbReference>
<dbReference type="InterPro" id="IPR051792">
    <property type="entry name" value="GGT_bact"/>
</dbReference>
<dbReference type="InterPro" id="IPR043138">
    <property type="entry name" value="GGT_lsub"/>
</dbReference>
<dbReference type="SUPFAM" id="SSF56235">
    <property type="entry name" value="N-terminal nucleophile aminohydrolases (Ntn hydrolases)"/>
    <property type="match status" value="1"/>
</dbReference>
<dbReference type="Pfam" id="PF01019">
    <property type="entry name" value="G_glu_transpept"/>
    <property type="match status" value="1"/>
</dbReference>
<comment type="similarity">
    <text evidence="1">Belongs to the gamma-glutamyltransferase family.</text>
</comment>
<keyword evidence="6" id="KW-0012">Acyltransferase</keyword>
<keyword evidence="7" id="KW-1185">Reference proteome</keyword>
<evidence type="ECO:0000256" key="3">
    <source>
        <dbReference type="ARBA" id="ARBA00022801"/>
    </source>
</evidence>
<evidence type="ECO:0000256" key="5">
    <source>
        <dbReference type="SAM" id="SignalP"/>
    </source>
</evidence>
<feature type="signal peptide" evidence="5">
    <location>
        <begin position="1"/>
        <end position="33"/>
    </location>
</feature>
<dbReference type="InterPro" id="IPR029055">
    <property type="entry name" value="Ntn_hydrolases_N"/>
</dbReference>
<dbReference type="EMBL" id="JAVUPU010000001">
    <property type="protein sequence ID" value="MDT9597455.1"/>
    <property type="molecule type" value="Genomic_DNA"/>
</dbReference>
<feature type="chain" id="PRO_5047494621" evidence="5">
    <location>
        <begin position="34"/>
        <end position="580"/>
    </location>
</feature>
<keyword evidence="3" id="KW-0378">Hydrolase</keyword>
<reference evidence="6 7" key="1">
    <citation type="submission" date="2023-05" db="EMBL/GenBank/DDBJ databases">
        <authorList>
            <person name="Guo Y."/>
        </authorList>
    </citation>
    <scope>NUCLEOTIDE SEQUENCE [LARGE SCALE GENOMIC DNA]</scope>
    <source>
        <strain evidence="6 7">GR2756</strain>
    </source>
</reference>
<dbReference type="GO" id="GO:0103068">
    <property type="term" value="F:leukotriene C4 gamma-glutamyl transferase activity"/>
    <property type="evidence" value="ECO:0007669"/>
    <property type="project" value="UniProtKB-EC"/>
</dbReference>
<dbReference type="EC" id="2.3.2.2" evidence="6"/>
<evidence type="ECO:0000256" key="4">
    <source>
        <dbReference type="ARBA" id="ARBA00023145"/>
    </source>
</evidence>
<dbReference type="PANTHER" id="PTHR43199:SF1">
    <property type="entry name" value="GLUTATHIONE HYDROLASE PROENZYME"/>
    <property type="match status" value="1"/>
</dbReference>
<comment type="caution">
    <text evidence="6">The sequence shown here is derived from an EMBL/GenBank/DDBJ whole genome shotgun (WGS) entry which is preliminary data.</text>
</comment>
<evidence type="ECO:0000256" key="2">
    <source>
        <dbReference type="ARBA" id="ARBA00022679"/>
    </source>
</evidence>
<keyword evidence="2 6" id="KW-0808">Transferase</keyword>
<name>A0ABU3Q214_9SPHN</name>
<dbReference type="PROSITE" id="PS51318">
    <property type="entry name" value="TAT"/>
    <property type="match status" value="1"/>
</dbReference>
<gene>
    <name evidence="6" type="ORF">RQX22_00625</name>
</gene>
<evidence type="ECO:0000313" key="6">
    <source>
        <dbReference type="EMBL" id="MDT9597455.1"/>
    </source>
</evidence>
<dbReference type="InterPro" id="IPR006311">
    <property type="entry name" value="TAT_signal"/>
</dbReference>
<dbReference type="Gene3D" id="3.60.20.40">
    <property type="match status" value="1"/>
</dbReference>
<evidence type="ECO:0000313" key="7">
    <source>
        <dbReference type="Proteomes" id="UP001259572"/>
    </source>
</evidence>
<dbReference type="Proteomes" id="UP001259572">
    <property type="component" value="Unassembled WGS sequence"/>
</dbReference>
<accession>A0ABU3Q214</accession>
<protein>
    <submittedName>
        <fullName evidence="6">Gamma-glutamyltransferase</fullName>
        <ecNumber evidence="6">2.3.2.2</ecNumber>
    </submittedName>
</protein>
<dbReference type="PANTHER" id="PTHR43199">
    <property type="entry name" value="GLUTATHIONE HYDROLASE"/>
    <property type="match status" value="1"/>
</dbReference>
<dbReference type="RefSeq" id="WP_315722694.1">
    <property type="nucleotide sequence ID" value="NZ_JAVUPU010000001.1"/>
</dbReference>
<evidence type="ECO:0000256" key="1">
    <source>
        <dbReference type="ARBA" id="ARBA00009381"/>
    </source>
</evidence>
<dbReference type="PRINTS" id="PR01210">
    <property type="entry name" value="GGTRANSPTASE"/>
</dbReference>
<sequence>MDQKVDRRQFIGGSIAGMAAAASLSFASGSANARVTGTGAWSPPSDEERRSLISTAEFGRKKSVAGKQGVAICTHPLATSVAIDILEMGGNACDAICAASLAQTVVEPHMTTLSGVFSMLHYDARSGSYSYVNGSMNAPKAHPIFKGGTKAFEALVMSGQRDGTLVPVPGFWGGVEASHGKYGRLPMKTVMAPAIHYARHGFEIHPFLWGEMFVESSTLGAVAQGQEMYFKDRRLLNVGEKLVQSRHADTLERLAEEGSDYFYRGEFARKYAEAVQKAGGFLTIEDMEAWRPIIDEPVRSSYRDYELIAAPAPDFGGQALIEIMNMIELMDVQKLGPAYASAETTRRLLQIIKKVYADAATQRRNGAVEPVEKMISKALAAQRFASLDEKPAAAPPALAPPGSAHITVVDADGNVATVLHSVMSMPYTTGIFVDGVYVCAGLLHLASGTPGPDGRVHSRIAPNIFARDGKPVLASGSPSVSLTENIVQNTMNMLDFGLDIEASVHKPRFGGSDLKVPGANMIEVDMGQDLIGQVRARGEMLVGTSPWDWMHGSFDGIRIAENGMASACGDPRRTAQAMAR</sequence>
<organism evidence="6 7">
    <name type="scientific">Sphingosinicella rhizophila</name>
    <dbReference type="NCBI Taxonomy" id="3050082"/>
    <lineage>
        <taxon>Bacteria</taxon>
        <taxon>Pseudomonadati</taxon>
        <taxon>Pseudomonadota</taxon>
        <taxon>Alphaproteobacteria</taxon>
        <taxon>Sphingomonadales</taxon>
        <taxon>Sphingosinicellaceae</taxon>
        <taxon>Sphingosinicella</taxon>
    </lineage>
</organism>
<dbReference type="Gene3D" id="1.10.246.130">
    <property type="match status" value="1"/>
</dbReference>